<name>A0AA40LGP8_CNENI</name>
<comment type="caution">
    <text evidence="3">The sequence shown here is derived from an EMBL/GenBank/DDBJ whole genome shotgun (WGS) entry which is preliminary data.</text>
</comment>
<keyword evidence="4" id="KW-1185">Reference proteome</keyword>
<sequence length="315" mass="34982">MGNTLSSCLNPIPSPKLGRSPGPTEPDYKSEVSEETTGNMVAGAPSTELDEGGSELPGLQHIVEPKMPKEQEKRKTDGVIHTKNSEHDRHALETSGSPPSSKHADSQTCIDEQAIHEFFENLKKTREVISVPSYWITPFGKHEDSKLRQLTPIYPMVPHPYHSTLDTSITGGPLEPPKTPTPKASGLSSFRPALPFQPSVPSCYKEDLGQSCKTTNKLLPQCRPEQKQLDGELEPRKSTDVLEGDTQIPEVVIAYNEKIIKSLEEVQRALNDLIKLVRMALKNTNRVCYETSLTSFIPSRRPAMRPSRWPLDPSQ</sequence>
<feature type="compositionally biased region" description="Basic and acidic residues" evidence="2">
    <location>
        <begin position="63"/>
        <end position="92"/>
    </location>
</feature>
<dbReference type="Pfam" id="PF16614">
    <property type="entry name" value="RhoGEF67_u2"/>
    <property type="match status" value="1"/>
</dbReference>
<reference evidence="3" key="1">
    <citation type="submission" date="2023-06" db="EMBL/GenBank/DDBJ databases">
        <title>Reference genome for the Northern bat (Eptesicus nilssonii), a most northern bat species.</title>
        <authorList>
            <person name="Laine V.N."/>
            <person name="Pulliainen A.T."/>
            <person name="Lilley T.M."/>
        </authorList>
    </citation>
    <scope>NUCLEOTIDE SEQUENCE</scope>
    <source>
        <strain evidence="3">BLF_Eptnil</strain>
        <tissue evidence="3">Kidney</tissue>
    </source>
</reference>
<evidence type="ECO:0000313" key="4">
    <source>
        <dbReference type="Proteomes" id="UP001177744"/>
    </source>
</evidence>
<feature type="compositionally biased region" description="Polar residues" evidence="2">
    <location>
        <begin position="94"/>
        <end position="107"/>
    </location>
</feature>
<feature type="coiled-coil region" evidence="1">
    <location>
        <begin position="256"/>
        <end position="283"/>
    </location>
</feature>
<dbReference type="Proteomes" id="UP001177744">
    <property type="component" value="Unassembled WGS sequence"/>
</dbReference>
<evidence type="ECO:0000256" key="2">
    <source>
        <dbReference type="SAM" id="MobiDB-lite"/>
    </source>
</evidence>
<dbReference type="AlphaFoldDB" id="A0AA40LGP8"/>
<dbReference type="EMBL" id="JAULJE010000017">
    <property type="protein sequence ID" value="KAK1332911.1"/>
    <property type="molecule type" value="Genomic_DNA"/>
</dbReference>
<keyword evidence="1" id="KW-0175">Coiled coil</keyword>
<protein>
    <submittedName>
        <fullName evidence="3">Uncharacterized protein</fullName>
    </submittedName>
</protein>
<accession>A0AA40LGP8</accession>
<feature type="region of interest" description="Disordered" evidence="2">
    <location>
        <begin position="1"/>
        <end position="107"/>
    </location>
</feature>
<gene>
    <name evidence="3" type="ORF">QTO34_006442</name>
</gene>
<evidence type="ECO:0000313" key="3">
    <source>
        <dbReference type="EMBL" id="KAK1332911.1"/>
    </source>
</evidence>
<evidence type="ECO:0000256" key="1">
    <source>
        <dbReference type="SAM" id="Coils"/>
    </source>
</evidence>
<organism evidence="3 4">
    <name type="scientific">Cnephaeus nilssonii</name>
    <name type="common">Northern bat</name>
    <name type="synonym">Eptesicus nilssonii</name>
    <dbReference type="NCBI Taxonomy" id="3371016"/>
    <lineage>
        <taxon>Eukaryota</taxon>
        <taxon>Metazoa</taxon>
        <taxon>Chordata</taxon>
        <taxon>Craniata</taxon>
        <taxon>Vertebrata</taxon>
        <taxon>Euteleostomi</taxon>
        <taxon>Mammalia</taxon>
        <taxon>Eutheria</taxon>
        <taxon>Laurasiatheria</taxon>
        <taxon>Chiroptera</taxon>
        <taxon>Yangochiroptera</taxon>
        <taxon>Vespertilionidae</taxon>
        <taxon>Cnephaeus</taxon>
    </lineage>
</organism>
<proteinExistence type="predicted"/>